<evidence type="ECO:0000313" key="1">
    <source>
        <dbReference type="EMBL" id="MCR0234502.1"/>
    </source>
</evidence>
<dbReference type="AlphaFoldDB" id="A0AAP2URI6"/>
<name>A0AAP2URI6_CLOIN</name>
<evidence type="ECO:0000313" key="2">
    <source>
        <dbReference type="Proteomes" id="UP001203972"/>
    </source>
</evidence>
<accession>A0AAP2URI6</accession>
<dbReference type="EMBL" id="JAKTMA010000034">
    <property type="protein sequence ID" value="MCR0234502.1"/>
    <property type="molecule type" value="Genomic_DNA"/>
</dbReference>
<reference evidence="1" key="1">
    <citation type="journal article" date="2022" name="Clin. Infect. Dis.">
        <title>Association between Clostridium innocuum and antibiotic-associated diarrhea in adults and children: A cross-sectional study and comparative genomics analysis.</title>
        <authorList>
            <person name="Cherny K.E."/>
            <person name="Muscat E.B."/>
            <person name="Balaji A."/>
            <person name="Mukherjee J."/>
            <person name="Ozer E.A."/>
            <person name="Angarone M.P."/>
            <person name="Hauser A.R."/>
            <person name="Sichel J.S."/>
            <person name="Amponsah E."/>
            <person name="Kociolek L.K."/>
        </authorList>
    </citation>
    <scope>NUCLEOTIDE SEQUENCE</scope>
    <source>
        <strain evidence="1">NU1-AC-029v</strain>
    </source>
</reference>
<comment type="caution">
    <text evidence="1">The sequence shown here is derived from an EMBL/GenBank/DDBJ whole genome shotgun (WGS) entry which is preliminary data.</text>
</comment>
<protein>
    <submittedName>
        <fullName evidence="1">Uncharacterized protein</fullName>
    </submittedName>
</protein>
<proteinExistence type="predicted"/>
<dbReference type="RefSeq" id="WP_008818655.1">
    <property type="nucleotide sequence ID" value="NZ_AP025565.1"/>
</dbReference>
<gene>
    <name evidence="1" type="ORF">MKC95_17170</name>
</gene>
<organism evidence="1 2">
    <name type="scientific">Clostridium innocuum</name>
    <dbReference type="NCBI Taxonomy" id="1522"/>
    <lineage>
        <taxon>Bacteria</taxon>
        <taxon>Bacillati</taxon>
        <taxon>Bacillota</taxon>
        <taxon>Clostridia</taxon>
        <taxon>Eubacteriales</taxon>
        <taxon>Clostridiaceae</taxon>
        <taxon>Clostridium</taxon>
    </lineage>
</organism>
<sequence>MNHTADAKQFCHHLWHQYLEERSYEIPGGYFSPQISVIGTGKHEVSHSL</sequence>
<dbReference type="Proteomes" id="UP001203972">
    <property type="component" value="Unassembled WGS sequence"/>
</dbReference>